<name>A0A8K0S888_9HYPO</name>
<dbReference type="GO" id="GO:0031991">
    <property type="term" value="P:regulation of actomyosin contractile ring contraction"/>
    <property type="evidence" value="ECO:0007669"/>
    <property type="project" value="TreeGrafter"/>
</dbReference>
<dbReference type="Gene3D" id="1.20.1270.60">
    <property type="entry name" value="Arfaptin homology (AH) domain/BAR domain"/>
    <property type="match status" value="1"/>
</dbReference>
<evidence type="ECO:0000313" key="4">
    <source>
        <dbReference type="EMBL" id="KAH7257128.1"/>
    </source>
</evidence>
<gene>
    <name evidence="4" type="ORF">BKA59DRAFT_98165</name>
</gene>
<dbReference type="CDD" id="cd07589">
    <property type="entry name" value="BAR_DNMBP"/>
    <property type="match status" value="1"/>
</dbReference>
<feature type="compositionally biased region" description="Polar residues" evidence="2">
    <location>
        <begin position="240"/>
        <end position="262"/>
    </location>
</feature>
<feature type="compositionally biased region" description="Low complexity" evidence="2">
    <location>
        <begin position="498"/>
        <end position="522"/>
    </location>
</feature>
<dbReference type="SUPFAM" id="SSF48065">
    <property type="entry name" value="DBL homology domain (DH-domain)"/>
    <property type="match status" value="1"/>
</dbReference>
<dbReference type="Gene3D" id="1.20.900.10">
    <property type="entry name" value="Dbl homology (DH) domain"/>
    <property type="match status" value="1"/>
</dbReference>
<feature type="compositionally biased region" description="Polar residues" evidence="2">
    <location>
        <begin position="1812"/>
        <end position="1827"/>
    </location>
</feature>
<dbReference type="SMART" id="SM00325">
    <property type="entry name" value="RhoGEF"/>
    <property type="match status" value="1"/>
</dbReference>
<dbReference type="Pfam" id="PF00621">
    <property type="entry name" value="RhoGEF"/>
    <property type="match status" value="1"/>
</dbReference>
<feature type="region of interest" description="Disordered" evidence="2">
    <location>
        <begin position="1845"/>
        <end position="1941"/>
    </location>
</feature>
<accession>A0A8K0S888</accession>
<feature type="compositionally biased region" description="Polar residues" evidence="2">
    <location>
        <begin position="887"/>
        <end position="900"/>
    </location>
</feature>
<feature type="compositionally biased region" description="Basic and acidic residues" evidence="2">
    <location>
        <begin position="1000"/>
        <end position="1017"/>
    </location>
</feature>
<feature type="compositionally biased region" description="Low complexity" evidence="2">
    <location>
        <begin position="443"/>
        <end position="453"/>
    </location>
</feature>
<feature type="compositionally biased region" description="Basic and acidic residues" evidence="2">
    <location>
        <begin position="943"/>
        <end position="952"/>
    </location>
</feature>
<feature type="compositionally biased region" description="Basic and acidic residues" evidence="2">
    <location>
        <begin position="636"/>
        <end position="653"/>
    </location>
</feature>
<dbReference type="PROSITE" id="PS50010">
    <property type="entry name" value="DH_2"/>
    <property type="match status" value="1"/>
</dbReference>
<feature type="compositionally biased region" description="Acidic residues" evidence="2">
    <location>
        <begin position="987"/>
        <end position="999"/>
    </location>
</feature>
<feature type="region of interest" description="Disordered" evidence="2">
    <location>
        <begin position="632"/>
        <end position="753"/>
    </location>
</feature>
<evidence type="ECO:0000259" key="3">
    <source>
        <dbReference type="PROSITE" id="PS50010"/>
    </source>
</evidence>
<feature type="compositionally biased region" description="Low complexity" evidence="2">
    <location>
        <begin position="654"/>
        <end position="670"/>
    </location>
</feature>
<feature type="compositionally biased region" description="Basic and acidic residues" evidence="2">
    <location>
        <begin position="977"/>
        <end position="986"/>
    </location>
</feature>
<dbReference type="CDD" id="cd00160">
    <property type="entry name" value="RhoGEF"/>
    <property type="match status" value="1"/>
</dbReference>
<dbReference type="OrthoDB" id="10256089at2759"/>
<dbReference type="InterPro" id="IPR027267">
    <property type="entry name" value="AH/BAR_dom_sf"/>
</dbReference>
<feature type="compositionally biased region" description="Acidic residues" evidence="2">
    <location>
        <begin position="963"/>
        <end position="976"/>
    </location>
</feature>
<feature type="compositionally biased region" description="Polar residues" evidence="2">
    <location>
        <begin position="1019"/>
        <end position="1029"/>
    </location>
</feature>
<feature type="compositionally biased region" description="Polar residues" evidence="2">
    <location>
        <begin position="1794"/>
        <end position="1803"/>
    </location>
</feature>
<keyword evidence="1" id="KW-0344">Guanine-nucleotide releasing factor</keyword>
<dbReference type="Proteomes" id="UP000813427">
    <property type="component" value="Unassembled WGS sequence"/>
</dbReference>
<dbReference type="PANTHER" id="PTHR22834">
    <property type="entry name" value="NUCLEAR FUSION PROTEIN FUS2"/>
    <property type="match status" value="1"/>
</dbReference>
<dbReference type="EMBL" id="JAGPXF010000002">
    <property type="protein sequence ID" value="KAH7257128.1"/>
    <property type="molecule type" value="Genomic_DNA"/>
</dbReference>
<feature type="compositionally biased region" description="Basic and acidic residues" evidence="2">
    <location>
        <begin position="1927"/>
        <end position="1941"/>
    </location>
</feature>
<dbReference type="GO" id="GO:0032955">
    <property type="term" value="P:regulation of division septum assembly"/>
    <property type="evidence" value="ECO:0007669"/>
    <property type="project" value="TreeGrafter"/>
</dbReference>
<feature type="region of interest" description="Disordered" evidence="2">
    <location>
        <begin position="1168"/>
        <end position="1187"/>
    </location>
</feature>
<feature type="compositionally biased region" description="Polar residues" evidence="2">
    <location>
        <begin position="1859"/>
        <end position="1874"/>
    </location>
</feature>
<feature type="compositionally biased region" description="Polar residues" evidence="2">
    <location>
        <begin position="820"/>
        <end position="841"/>
    </location>
</feature>
<feature type="compositionally biased region" description="Low complexity" evidence="2">
    <location>
        <begin position="557"/>
        <end position="567"/>
    </location>
</feature>
<dbReference type="Pfam" id="PF03114">
    <property type="entry name" value="BAR"/>
    <property type="match status" value="1"/>
</dbReference>
<feature type="compositionally biased region" description="Basic and acidic residues" evidence="2">
    <location>
        <begin position="690"/>
        <end position="706"/>
    </location>
</feature>
<feature type="compositionally biased region" description="Basic and acidic residues" evidence="2">
    <location>
        <begin position="1030"/>
        <end position="1043"/>
    </location>
</feature>
<reference evidence="4" key="1">
    <citation type="journal article" date="2021" name="Nat. Commun.">
        <title>Genetic determinants of endophytism in the Arabidopsis root mycobiome.</title>
        <authorList>
            <person name="Mesny F."/>
            <person name="Miyauchi S."/>
            <person name="Thiergart T."/>
            <person name="Pickel B."/>
            <person name="Atanasova L."/>
            <person name="Karlsson M."/>
            <person name="Huettel B."/>
            <person name="Barry K.W."/>
            <person name="Haridas S."/>
            <person name="Chen C."/>
            <person name="Bauer D."/>
            <person name="Andreopoulos W."/>
            <person name="Pangilinan J."/>
            <person name="LaButti K."/>
            <person name="Riley R."/>
            <person name="Lipzen A."/>
            <person name="Clum A."/>
            <person name="Drula E."/>
            <person name="Henrissat B."/>
            <person name="Kohler A."/>
            <person name="Grigoriev I.V."/>
            <person name="Martin F.M."/>
            <person name="Hacquard S."/>
        </authorList>
    </citation>
    <scope>NUCLEOTIDE SEQUENCE</scope>
    <source>
        <strain evidence="4">MPI-SDFR-AT-0068</strain>
    </source>
</reference>
<feature type="compositionally biased region" description="Basic and acidic residues" evidence="2">
    <location>
        <begin position="1113"/>
        <end position="1126"/>
    </location>
</feature>
<feature type="compositionally biased region" description="Low complexity" evidence="2">
    <location>
        <begin position="296"/>
        <end position="330"/>
    </location>
</feature>
<feature type="compositionally biased region" description="Polar residues" evidence="2">
    <location>
        <begin position="536"/>
        <end position="545"/>
    </location>
</feature>
<feature type="region of interest" description="Disordered" evidence="2">
    <location>
        <begin position="141"/>
        <end position="330"/>
    </location>
</feature>
<dbReference type="PANTHER" id="PTHR22834:SF20">
    <property type="entry name" value="SH3 DOMAIN-CONTAINING PROTEIN"/>
    <property type="match status" value="1"/>
</dbReference>
<feature type="compositionally biased region" description="Polar residues" evidence="2">
    <location>
        <begin position="1897"/>
        <end position="1906"/>
    </location>
</feature>
<feature type="compositionally biased region" description="Polar residues" evidence="2">
    <location>
        <begin position="485"/>
        <end position="497"/>
    </location>
</feature>
<comment type="caution">
    <text evidence="4">The sequence shown here is derived from an EMBL/GenBank/DDBJ whole genome shotgun (WGS) entry which is preliminary data.</text>
</comment>
<proteinExistence type="predicted"/>
<feature type="compositionally biased region" description="Low complexity" evidence="2">
    <location>
        <begin position="263"/>
        <end position="273"/>
    </location>
</feature>
<feature type="region of interest" description="Disordered" evidence="2">
    <location>
        <begin position="43"/>
        <end position="125"/>
    </location>
</feature>
<feature type="compositionally biased region" description="Polar residues" evidence="2">
    <location>
        <begin position="1044"/>
        <end position="1075"/>
    </location>
</feature>
<dbReference type="InterPro" id="IPR004148">
    <property type="entry name" value="BAR_dom"/>
</dbReference>
<sequence>MDHDMDMALHAGLQADIQNVDSGLRNPNLEPHHDLRHLPQQYKHQQSYNHDYDDGSDRESDPTPQDYLHDRLPHDHRHQHSDSTHSAASASHLDYRSAYSHPPVPRADDHDSLPTGAHHAFTPVNPDDFYKSYRATNQNHTESLSMAAAAPRPSLRSNGDGSTPKHPVVSQTQTNMRSASNPVDNRPALPGYKPTGTHPSVRDLKRRFDQNGATPSSIPRAPAHTGNAAKTRQDVGASPQPRNGATSYSTLRDGSSTLNNQTASSSARSQRSRYVAEDQVSNNSQSFASRIGKPRNTTSGNSNTSKSTSNLAPGSPQQQQQQQTTSSISTTHLRSQGLLFGEILPEQHNFPTAGYGIEGVRPRRTSDSSLHHPFSHHRSLSDPPDVAEPTSPSIWYRSLNGDDNDGQPAQAPQRGHRRSHSDVPKSPALLPVSRKAPSRKQPTTNTSTTGSSSKLPRSVRNLNSPSDSTPSSRSNSPTVKRPQVNGRTSRAETPTSRAKTPTSRAKTPTTRSKTPTRAKTPTQSGATRKAAPRNLVTPTNNNRLQANIIAPPPKLSPPLRSSRPRQPVSMATTASSRMRAVERAKSPNPTSIPQSRIAEPSSRRRKISVGPIDFEQRREHIRLAYTKSIRESQAVEAREKAADRRRREMEAAAKAKATATATTPSSSSSPALSNHELLEVPDIPPVPPLPEHHSSLSEPQSGHEPELSMEIPDATEVQTALDVTDHADAPSQPGDHNVSYNQDQADSYGRHPSPFIDDPTMSPVDIAMALPPASFMLSLSSQATPTAEFSAQDFDSPTLGVPGSFPALSPPIGAPERPQTAVSVTSETTEFDNEPQTTPPRSAQPPLEVPITIVKPPSPQTQKPASPPRVEYQYPFQDDPDSPIRAKSTSNALHQAANTPSEHEVGDEPMMPGAFVVTPQADSHHENIEPSYETTIAILAPSDDARPVDKPQDTVPFPRIEPDCESECQSESEYDETPGRYHRSNDDEAVTDSCTEDMDDASRIDHRSEVPSDDRASSHRASTCESIDTNNEHHYGYDDDQRPESTSNLMVPTLSAPNRISQQSTWTDFSINSGDVSPAVRSPVFPNMDDEDDSGDHGHVTIFETTSIHRNSRPVERPLEIRHSQPEPRPSADSTRSPYLSHQLPELDTGDGFSIPYLSNRASKSFSYFPSPNHEPPPIPASTSGSACNSQRASGVYYEPSQSGSTFVNSERGSQDYIPMMTTPQSMDNASLSTNNQYFADSATLNGDGASETYDKHSPAGKEKQRLVQRRNVIKELVDTEAVFVRDMNIVEEIYKGTAEACPRLDGNTVKLIFRNTDEIITFHTSFFAQVKEAVLPVYAMQGRRSALAREGTLMSEPSQFNPADIDDAKDRAVLIGPIFKANMEKMKLAHEGFLRNSDGAAKRLIQIQQDPTVKVWLNECNEVAKDLTAAWDLDSLLIKPMQRITKYPNLIITLLQHTPQDHPDREALVEAKEILETAIIEINKTKKNFELVGQIVGRKRKESDVKAGFARAFGKRVDKLQASGTRQTEDSEYGKLNEKFGDDYLRLQVVLRDVEFYTRQVSAYVHEFLQYLSSIELIMRLQPGNYPELESKWVQFNISIRDLEKVALEEHLSQVRKHVIEPFEHVIKAYGNPSLAMKKRQKRRVDFERYEQLKRAGKSPDSKLNELVEQYDALNDTLKKELPKLSALTEKVGNICLGNFVNIQTNWYGIWKDKMKVVLGDTPDMPDLKEVVATFHRDFPYAQEQLANVGILNPMYRGRVSQSTTRSTDEASSLRMRSRPSESDSRGRGHSVSGEQVPSVPSSEFAKRHSGSYTASPTTVAAGNIPSPNQYYYRDFYAGISNHQQGTASPISPELPGSTRSFAASTRPSTGRSFDSGGIPRQSSESATQHLRDSHTTYSSQNQSQEGRRFSGLFHSALPPADEPEDGTRSSRASSRERGPVDDGYNVLWLAASLFEFNIATTKHEAGYPYLVYQAGEIFDVLGEKGELWLAKNQDDPDDRVGWIWSKHFARLADS</sequence>
<feature type="compositionally biased region" description="Basic and acidic residues" evidence="2">
    <location>
        <begin position="200"/>
        <end position="209"/>
    </location>
</feature>
<feature type="region of interest" description="Disordered" evidence="2">
    <location>
        <begin position="787"/>
        <end position="1152"/>
    </location>
</feature>
<feature type="compositionally biased region" description="Basic and acidic residues" evidence="2">
    <location>
        <begin position="50"/>
        <end position="73"/>
    </location>
</feature>
<dbReference type="InterPro" id="IPR051492">
    <property type="entry name" value="Dynamin-Rho_GEF"/>
</dbReference>
<feature type="compositionally biased region" description="Polar residues" evidence="2">
    <location>
        <begin position="169"/>
        <end position="183"/>
    </location>
</feature>
<feature type="compositionally biased region" description="Polar residues" evidence="2">
    <location>
        <begin position="279"/>
        <end position="288"/>
    </location>
</feature>
<feature type="compositionally biased region" description="Basic and acidic residues" evidence="2">
    <location>
        <begin position="360"/>
        <end position="370"/>
    </location>
</feature>
<evidence type="ECO:0000313" key="5">
    <source>
        <dbReference type="Proteomes" id="UP000813427"/>
    </source>
</evidence>
<protein>
    <recommendedName>
        <fullName evidence="3">DH domain-containing protein</fullName>
    </recommendedName>
</protein>
<dbReference type="SUPFAM" id="SSF103657">
    <property type="entry name" value="BAR/IMD domain-like"/>
    <property type="match status" value="1"/>
</dbReference>
<dbReference type="InterPro" id="IPR000219">
    <property type="entry name" value="DH_dom"/>
</dbReference>
<evidence type="ECO:0000256" key="2">
    <source>
        <dbReference type="SAM" id="MobiDB-lite"/>
    </source>
</evidence>
<feature type="compositionally biased region" description="Low complexity" evidence="2">
    <location>
        <begin position="461"/>
        <end position="477"/>
    </location>
</feature>
<feature type="region of interest" description="Disordered" evidence="2">
    <location>
        <begin position="1760"/>
        <end position="1827"/>
    </location>
</feature>
<organism evidence="4 5">
    <name type="scientific">Fusarium tricinctum</name>
    <dbReference type="NCBI Taxonomy" id="61284"/>
    <lineage>
        <taxon>Eukaryota</taxon>
        <taxon>Fungi</taxon>
        <taxon>Dikarya</taxon>
        <taxon>Ascomycota</taxon>
        <taxon>Pezizomycotina</taxon>
        <taxon>Sordariomycetes</taxon>
        <taxon>Hypocreomycetidae</taxon>
        <taxon>Hypocreales</taxon>
        <taxon>Nectriaceae</taxon>
        <taxon>Fusarium</taxon>
        <taxon>Fusarium tricinctum species complex</taxon>
    </lineage>
</organism>
<dbReference type="GO" id="GO:0005085">
    <property type="term" value="F:guanyl-nucleotide exchange factor activity"/>
    <property type="evidence" value="ECO:0007669"/>
    <property type="project" value="UniProtKB-KW"/>
</dbReference>
<dbReference type="InterPro" id="IPR035899">
    <property type="entry name" value="DBL_dom_sf"/>
</dbReference>
<dbReference type="GO" id="GO:0005737">
    <property type="term" value="C:cytoplasm"/>
    <property type="evidence" value="ECO:0007669"/>
    <property type="project" value="InterPro"/>
</dbReference>
<feature type="domain" description="DH" evidence="3">
    <location>
        <begin position="1269"/>
        <end position="1486"/>
    </location>
</feature>
<evidence type="ECO:0000256" key="1">
    <source>
        <dbReference type="ARBA" id="ARBA00022658"/>
    </source>
</evidence>
<feature type="region of interest" description="Disordered" evidence="2">
    <location>
        <begin position="354"/>
        <end position="612"/>
    </location>
</feature>
<keyword evidence="5" id="KW-1185">Reference proteome</keyword>